<reference evidence="1 2" key="1">
    <citation type="journal article" date="2019" name="Genome Biol. Evol.">
        <title>Insights into the evolution of the New World diploid cottons (Gossypium, subgenus Houzingenia) based on genome sequencing.</title>
        <authorList>
            <person name="Grover C.E."/>
            <person name="Arick M.A. 2nd"/>
            <person name="Thrash A."/>
            <person name="Conover J.L."/>
            <person name="Sanders W.S."/>
            <person name="Peterson D.G."/>
            <person name="Frelichowski J.E."/>
            <person name="Scheffler J.A."/>
            <person name="Scheffler B.E."/>
            <person name="Wendel J.F."/>
        </authorList>
    </citation>
    <scope>NUCLEOTIDE SEQUENCE [LARGE SCALE GENOMIC DNA]</scope>
    <source>
        <strain evidence="1">27</strain>
        <tissue evidence="1">Leaf</tissue>
    </source>
</reference>
<dbReference type="Proteomes" id="UP000593561">
    <property type="component" value="Unassembled WGS sequence"/>
</dbReference>
<name>A0A7J8SIZ1_GOSDV</name>
<protein>
    <submittedName>
        <fullName evidence="1">Uncharacterized protein</fullName>
    </submittedName>
</protein>
<accession>A0A7J8SIZ1</accession>
<gene>
    <name evidence="1" type="ORF">Godav_003818</name>
</gene>
<proteinExistence type="predicted"/>
<organism evidence="1 2">
    <name type="scientific">Gossypium davidsonii</name>
    <name type="common">Davidson's cotton</name>
    <name type="synonym">Gossypium klotzschianum subsp. davidsonii</name>
    <dbReference type="NCBI Taxonomy" id="34287"/>
    <lineage>
        <taxon>Eukaryota</taxon>
        <taxon>Viridiplantae</taxon>
        <taxon>Streptophyta</taxon>
        <taxon>Embryophyta</taxon>
        <taxon>Tracheophyta</taxon>
        <taxon>Spermatophyta</taxon>
        <taxon>Magnoliopsida</taxon>
        <taxon>eudicotyledons</taxon>
        <taxon>Gunneridae</taxon>
        <taxon>Pentapetalae</taxon>
        <taxon>rosids</taxon>
        <taxon>malvids</taxon>
        <taxon>Malvales</taxon>
        <taxon>Malvaceae</taxon>
        <taxon>Malvoideae</taxon>
        <taxon>Gossypium</taxon>
    </lineage>
</organism>
<comment type="caution">
    <text evidence="1">The sequence shown here is derived from an EMBL/GenBank/DDBJ whole genome shotgun (WGS) entry which is preliminary data.</text>
</comment>
<evidence type="ECO:0000313" key="1">
    <source>
        <dbReference type="EMBL" id="MBA0626087.1"/>
    </source>
</evidence>
<dbReference type="AlphaFoldDB" id="A0A7J8SIZ1"/>
<keyword evidence="2" id="KW-1185">Reference proteome</keyword>
<dbReference type="EMBL" id="JABFAC010000010">
    <property type="protein sequence ID" value="MBA0626087.1"/>
    <property type="molecule type" value="Genomic_DNA"/>
</dbReference>
<feature type="non-terminal residue" evidence="1">
    <location>
        <position position="490"/>
    </location>
</feature>
<sequence length="490" mass="56493">MSEDELLYSLAFKAESNLLGKESLKFNLSTKKLMKQCSYISVGDVVDGVDSKFCKDGSTTQVSTAVHQLEEEVGSEEFLAELETNDLVHNLRGYGDFRVPPFKEAKLQQMDHDGLMTAAECLNMETDGYQSGFVRPMEVFFMEMKLDSRRMESVRRRCGFINGIKAGADGLREGICLTWKKDVNISLRSFFRNFVDVLVKGNREERDWSMVHDNNVLIVADLIDNANREWRRDIITDTFSDADAARIFRIPLVKEPHEDVMVWRCEPQESSFMVRDNNILIVADLSDNANREWRREIITDTFFDADVARVFRIPLAKEQHEDVIVWRCEPSGEFFVRSAYKLLRSGIPSPTFNELQATSRGFYRKLWSLNHACIPSSVDYKLSSVVRDNNILIVVDLIDNANREWRLEIITDTFFDADAARIFQIPLAKEPHEDVMVWRCELSGEFFVQSAYKLLQFGIPSPTFNELQATSKGFYRKLWNLNLPSKIKIT</sequence>
<evidence type="ECO:0000313" key="2">
    <source>
        <dbReference type="Proteomes" id="UP000593561"/>
    </source>
</evidence>